<dbReference type="InterPro" id="IPR009003">
    <property type="entry name" value="Peptidase_S1_PA"/>
</dbReference>
<dbReference type="SUPFAM" id="SSF50494">
    <property type="entry name" value="Trypsin-like serine proteases"/>
    <property type="match status" value="1"/>
</dbReference>
<organism evidence="4 5">
    <name type="scientific">Cystobacter fuscus</name>
    <dbReference type="NCBI Taxonomy" id="43"/>
    <lineage>
        <taxon>Bacteria</taxon>
        <taxon>Pseudomonadati</taxon>
        <taxon>Myxococcota</taxon>
        <taxon>Myxococcia</taxon>
        <taxon>Myxococcales</taxon>
        <taxon>Cystobacterineae</taxon>
        <taxon>Archangiaceae</taxon>
        <taxon>Cystobacter</taxon>
    </lineage>
</organism>
<dbReference type="InterPro" id="IPR018114">
    <property type="entry name" value="TRYPSIN_HIS"/>
</dbReference>
<dbReference type="PROSITE" id="PS00134">
    <property type="entry name" value="TRYPSIN_HIS"/>
    <property type="match status" value="1"/>
</dbReference>
<protein>
    <recommendedName>
        <fullName evidence="3">Peptidase S1 domain-containing protein</fullName>
    </recommendedName>
</protein>
<dbReference type="InterPro" id="IPR043504">
    <property type="entry name" value="Peptidase_S1_PA_chymotrypsin"/>
</dbReference>
<sequence>MRERLYSAVLASVLCWGCSPQDLESIPQPELGQHEQDIIGGTAAAAGQFPWQARMTVNGSHYCGGSLIHPKWVLTAGHCVDGISPGSTRIILGDRQINLPESTEQSHTVRRFILHPGFHYESGAPVNDVALVEMDTPATLNGAVQTIALFNSDRMVLNTPHTVSGWGWTSANAHQASNLLMSATLPVVGNASCNAAPLARDLLGGELCAGFLNGAQGGCHGDSGGPLVTQGNPVRLVGVVSWGRGGTCDTYTVFSRVSSFVSWIDSQINCVPCPMSGSGYDGANCYAGTPPSGTTPFVHNGGLYYSPVRVPTCPMSGSGYDGANCYVGTPPSGTTPFTHNGNLYYSAVGGNQCPMSGSWYDGANCYAGTPPSGTTPFVHNGSLYYSPVRVPTCPMSGSGYDGANCYVGTPPSGTTPFTHNGNLYYSPVCQP</sequence>
<keyword evidence="1" id="KW-1015">Disulfide bond</keyword>
<dbReference type="CDD" id="cd00190">
    <property type="entry name" value="Tryp_SPc"/>
    <property type="match status" value="1"/>
</dbReference>
<dbReference type="RefSeq" id="WP_157758533.1">
    <property type="nucleotide sequence ID" value="NZ_CP022098.1"/>
</dbReference>
<dbReference type="GO" id="GO:0006508">
    <property type="term" value="P:proteolysis"/>
    <property type="evidence" value="ECO:0007669"/>
    <property type="project" value="UniProtKB-KW"/>
</dbReference>
<dbReference type="PANTHER" id="PTHR24252:SF7">
    <property type="entry name" value="HYALIN"/>
    <property type="match status" value="1"/>
</dbReference>
<dbReference type="PRINTS" id="PR00722">
    <property type="entry name" value="CHYMOTRYPSIN"/>
</dbReference>
<reference evidence="4 5" key="1">
    <citation type="submission" date="2017-06" db="EMBL/GenBank/DDBJ databases">
        <title>Sequencing and comparative analysis of myxobacterial genomes.</title>
        <authorList>
            <person name="Rupp O."/>
            <person name="Goesmann A."/>
            <person name="Sogaard-Andersen L."/>
        </authorList>
    </citation>
    <scope>NUCLEOTIDE SEQUENCE [LARGE SCALE GENOMIC DNA]</scope>
    <source>
        <strain evidence="4 5">DSM 52655</strain>
    </source>
</reference>
<keyword evidence="2" id="KW-0645">Protease</keyword>
<name>A0A250J395_9BACT</name>
<dbReference type="PROSITE" id="PS00135">
    <property type="entry name" value="TRYPSIN_SER"/>
    <property type="match status" value="1"/>
</dbReference>
<evidence type="ECO:0000259" key="3">
    <source>
        <dbReference type="PROSITE" id="PS50240"/>
    </source>
</evidence>
<dbReference type="InterPro" id="IPR033116">
    <property type="entry name" value="TRYPSIN_SER"/>
</dbReference>
<dbReference type="EMBL" id="CP022098">
    <property type="protein sequence ID" value="ATB38439.1"/>
    <property type="molecule type" value="Genomic_DNA"/>
</dbReference>
<proteinExistence type="predicted"/>
<evidence type="ECO:0000313" key="5">
    <source>
        <dbReference type="Proteomes" id="UP000217257"/>
    </source>
</evidence>
<keyword evidence="2" id="KW-0378">Hydrolase</keyword>
<dbReference type="SMART" id="SM00020">
    <property type="entry name" value="Tryp_SPc"/>
    <property type="match status" value="1"/>
</dbReference>
<dbReference type="InterPro" id="IPR001254">
    <property type="entry name" value="Trypsin_dom"/>
</dbReference>
<evidence type="ECO:0000313" key="4">
    <source>
        <dbReference type="EMBL" id="ATB38439.1"/>
    </source>
</evidence>
<dbReference type="FunFam" id="2.40.10.10:FF:000166">
    <property type="entry name" value="Trypsin"/>
    <property type="match status" value="1"/>
</dbReference>
<dbReference type="GO" id="GO:0004252">
    <property type="term" value="F:serine-type endopeptidase activity"/>
    <property type="evidence" value="ECO:0007669"/>
    <property type="project" value="InterPro"/>
</dbReference>
<dbReference type="Proteomes" id="UP000217257">
    <property type="component" value="Chromosome"/>
</dbReference>
<evidence type="ECO:0000256" key="1">
    <source>
        <dbReference type="ARBA" id="ARBA00023157"/>
    </source>
</evidence>
<keyword evidence="2" id="KW-0720">Serine protease</keyword>
<dbReference type="PROSITE" id="PS50240">
    <property type="entry name" value="TRYPSIN_DOM"/>
    <property type="match status" value="1"/>
</dbReference>
<accession>A0A250J395</accession>
<gene>
    <name evidence="4" type="ORF">CYFUS_003874</name>
</gene>
<feature type="domain" description="Peptidase S1" evidence="3">
    <location>
        <begin position="38"/>
        <end position="269"/>
    </location>
</feature>
<evidence type="ECO:0000256" key="2">
    <source>
        <dbReference type="RuleBase" id="RU363034"/>
    </source>
</evidence>
<dbReference type="KEGG" id="cfus:CYFUS_003874"/>
<dbReference type="PANTHER" id="PTHR24252">
    <property type="entry name" value="ACROSIN-RELATED"/>
    <property type="match status" value="1"/>
</dbReference>
<dbReference type="AlphaFoldDB" id="A0A250J395"/>
<dbReference type="Pfam" id="PF00089">
    <property type="entry name" value="Trypsin"/>
    <property type="match status" value="1"/>
</dbReference>
<dbReference type="Gene3D" id="2.40.10.10">
    <property type="entry name" value="Trypsin-like serine proteases"/>
    <property type="match status" value="2"/>
</dbReference>
<dbReference type="InterPro" id="IPR001314">
    <property type="entry name" value="Peptidase_S1A"/>
</dbReference>